<organism evidence="1 2">
    <name type="scientific">Paramecium primaurelia</name>
    <dbReference type="NCBI Taxonomy" id="5886"/>
    <lineage>
        <taxon>Eukaryota</taxon>
        <taxon>Sar</taxon>
        <taxon>Alveolata</taxon>
        <taxon>Ciliophora</taxon>
        <taxon>Intramacronucleata</taxon>
        <taxon>Oligohymenophorea</taxon>
        <taxon>Peniculida</taxon>
        <taxon>Parameciidae</taxon>
        <taxon>Paramecium</taxon>
    </lineage>
</organism>
<dbReference type="AlphaFoldDB" id="A0A8S1PSE8"/>
<protein>
    <submittedName>
        <fullName evidence="1">Uncharacterized protein</fullName>
    </submittedName>
</protein>
<sequence length="215" mass="26747">MVLIKYNQMKEWWFLMKLQNLNKRCIDILIGSIAEFIWGRHKIRFWQQLTQIIILLTKLRRSNVYYVEFKLGFSIFWMSRQINQRVDFNQNKLTYWYLLDKHNYYVNQLSYHVRKKRSLNSNILLQQMKFIVFSVFIINQYLIDQLNLSYQLFIYKLFIQDLGFKVKFIQESQFFLGDWLQMKRQVIEYDQIKQRLKFQDELVKEAMMYQIRLPL</sequence>
<gene>
    <name evidence="1" type="ORF">PPRIM_AZ9-3.1.T1290005</name>
</gene>
<evidence type="ECO:0000313" key="2">
    <source>
        <dbReference type="Proteomes" id="UP000688137"/>
    </source>
</evidence>
<evidence type="ECO:0000313" key="1">
    <source>
        <dbReference type="EMBL" id="CAD8105942.1"/>
    </source>
</evidence>
<comment type="caution">
    <text evidence="1">The sequence shown here is derived from an EMBL/GenBank/DDBJ whole genome shotgun (WGS) entry which is preliminary data.</text>
</comment>
<keyword evidence="2" id="KW-1185">Reference proteome</keyword>
<dbReference type="Proteomes" id="UP000688137">
    <property type="component" value="Unassembled WGS sequence"/>
</dbReference>
<dbReference type="EMBL" id="CAJJDM010000132">
    <property type="protein sequence ID" value="CAD8105942.1"/>
    <property type="molecule type" value="Genomic_DNA"/>
</dbReference>
<name>A0A8S1PSE8_PARPR</name>
<proteinExistence type="predicted"/>
<accession>A0A8S1PSE8</accession>
<reference evidence="1" key="1">
    <citation type="submission" date="2021-01" db="EMBL/GenBank/DDBJ databases">
        <authorList>
            <consortium name="Genoscope - CEA"/>
            <person name="William W."/>
        </authorList>
    </citation>
    <scope>NUCLEOTIDE SEQUENCE</scope>
</reference>